<organism evidence="2">
    <name type="scientific">marine sediment metagenome</name>
    <dbReference type="NCBI Taxonomy" id="412755"/>
    <lineage>
        <taxon>unclassified sequences</taxon>
        <taxon>metagenomes</taxon>
        <taxon>ecological metagenomes</taxon>
    </lineage>
</organism>
<dbReference type="GO" id="GO:0006548">
    <property type="term" value="P:L-histidine catabolic process"/>
    <property type="evidence" value="ECO:0007669"/>
    <property type="project" value="TreeGrafter"/>
</dbReference>
<dbReference type="PANTHER" id="PTHR12216">
    <property type="entry name" value="UROCANATE HYDRATASE"/>
    <property type="match status" value="1"/>
</dbReference>
<evidence type="ECO:0000313" key="2">
    <source>
        <dbReference type="EMBL" id="GAJ03919.1"/>
    </source>
</evidence>
<dbReference type="SUPFAM" id="SSF111326">
    <property type="entry name" value="Urocanase"/>
    <property type="match status" value="1"/>
</dbReference>
<feature type="domain" description="Urocanase N-terminal" evidence="1">
    <location>
        <begin position="87"/>
        <end position="147"/>
    </location>
</feature>
<name>X1TF62_9ZZZZ</name>
<dbReference type="InterPro" id="IPR035400">
    <property type="entry name" value="Urocanase_N"/>
</dbReference>
<dbReference type="PANTHER" id="PTHR12216:SF3">
    <property type="entry name" value="UROCANATE HYDRATASE"/>
    <property type="match status" value="1"/>
</dbReference>
<gene>
    <name evidence="2" type="ORF">S12H4_51916</name>
</gene>
<feature type="non-terminal residue" evidence="2">
    <location>
        <position position="148"/>
    </location>
</feature>
<dbReference type="GO" id="GO:0016153">
    <property type="term" value="F:urocanate hydratase activity"/>
    <property type="evidence" value="ECO:0007669"/>
    <property type="project" value="TreeGrafter"/>
</dbReference>
<dbReference type="InterPro" id="IPR036190">
    <property type="entry name" value="Urocanase_sf"/>
</dbReference>
<sequence>MNTDNFKRLILQGIPDELPEPKPYDKSINHAPERKEILTHEEKKLALKNSLRYFPPKHHQVLAKEFAQELRDYGRIYMYRLKPDYKIYARSIFDYPYQSVQAAAIMLMLSNNLDDTVAQHPHELITYGGNGAVFQNWAQYLLTMKYLA</sequence>
<dbReference type="AlphaFoldDB" id="X1TF62"/>
<dbReference type="EMBL" id="BARW01032867">
    <property type="protein sequence ID" value="GAJ03919.1"/>
    <property type="molecule type" value="Genomic_DNA"/>
</dbReference>
<evidence type="ECO:0000259" key="1">
    <source>
        <dbReference type="Pfam" id="PF17391"/>
    </source>
</evidence>
<comment type="caution">
    <text evidence="2">The sequence shown here is derived from an EMBL/GenBank/DDBJ whole genome shotgun (WGS) entry which is preliminary data.</text>
</comment>
<dbReference type="Gene3D" id="3.40.1770.10">
    <property type="entry name" value="Urocanase superfamily"/>
    <property type="match status" value="1"/>
</dbReference>
<protein>
    <recommendedName>
        <fullName evidence="1">Urocanase N-terminal domain-containing protein</fullName>
    </recommendedName>
</protein>
<dbReference type="InterPro" id="IPR023637">
    <property type="entry name" value="Urocanase-like"/>
</dbReference>
<reference evidence="2" key="1">
    <citation type="journal article" date="2014" name="Front. Microbiol.">
        <title>High frequency of phylogenetically diverse reductive dehalogenase-homologous genes in deep subseafloor sedimentary metagenomes.</title>
        <authorList>
            <person name="Kawai M."/>
            <person name="Futagami T."/>
            <person name="Toyoda A."/>
            <person name="Takaki Y."/>
            <person name="Nishi S."/>
            <person name="Hori S."/>
            <person name="Arai W."/>
            <person name="Tsubouchi T."/>
            <person name="Morono Y."/>
            <person name="Uchiyama I."/>
            <person name="Ito T."/>
            <person name="Fujiyama A."/>
            <person name="Inagaki F."/>
            <person name="Takami H."/>
        </authorList>
    </citation>
    <scope>NUCLEOTIDE SEQUENCE</scope>
    <source>
        <strain evidence="2">Expedition CK06-06</strain>
    </source>
</reference>
<dbReference type="Pfam" id="PF17391">
    <property type="entry name" value="Urocanase_N"/>
    <property type="match status" value="1"/>
</dbReference>
<accession>X1TF62</accession>
<proteinExistence type="predicted"/>